<dbReference type="EMBL" id="JACSRA010000003">
    <property type="protein sequence ID" value="MBD7910247.1"/>
    <property type="molecule type" value="Genomic_DNA"/>
</dbReference>
<accession>A0ABR8PQ11</accession>
<dbReference type="SUPFAM" id="SSF63446">
    <property type="entry name" value="Type I dockerin domain"/>
    <property type="match status" value="1"/>
</dbReference>
<dbReference type="InterPro" id="IPR025875">
    <property type="entry name" value="Leu-rich_rpt_4"/>
</dbReference>
<dbReference type="Proteomes" id="UP000627781">
    <property type="component" value="Unassembled WGS sequence"/>
</dbReference>
<reference evidence="4 5" key="1">
    <citation type="submission" date="2020-08" db="EMBL/GenBank/DDBJ databases">
        <title>A Genomic Blueprint of the Chicken Gut Microbiome.</title>
        <authorList>
            <person name="Gilroy R."/>
            <person name="Ravi A."/>
            <person name="Getino M."/>
            <person name="Pursley I."/>
            <person name="Horton D.L."/>
            <person name="Alikhan N.-F."/>
            <person name="Baker D."/>
            <person name="Gharbi K."/>
            <person name="Hall N."/>
            <person name="Watson M."/>
            <person name="Adriaenssens E.M."/>
            <person name="Foster-Nyarko E."/>
            <person name="Jarju S."/>
            <person name="Secka A."/>
            <person name="Antonio M."/>
            <person name="Oren A."/>
            <person name="Chaudhuri R."/>
            <person name="La Ragione R.M."/>
            <person name="Hildebrand F."/>
            <person name="Pallen M.J."/>
        </authorList>
    </citation>
    <scope>NUCLEOTIDE SEQUENCE [LARGE SCALE GENOMIC DNA]</scope>
    <source>
        <strain evidence="4 5">Sa3CVN1</strain>
    </source>
</reference>
<evidence type="ECO:0000313" key="4">
    <source>
        <dbReference type="EMBL" id="MBD7910247.1"/>
    </source>
</evidence>
<evidence type="ECO:0000313" key="5">
    <source>
        <dbReference type="Proteomes" id="UP000627781"/>
    </source>
</evidence>
<dbReference type="Gene3D" id="1.10.1330.10">
    <property type="entry name" value="Dockerin domain"/>
    <property type="match status" value="1"/>
</dbReference>
<dbReference type="InterPro" id="IPR001611">
    <property type="entry name" value="Leu-rich_rpt"/>
</dbReference>
<dbReference type="InterPro" id="IPR050836">
    <property type="entry name" value="SDS22/Internalin_LRR"/>
</dbReference>
<dbReference type="Gene3D" id="3.80.10.10">
    <property type="entry name" value="Ribonuclease Inhibitor"/>
    <property type="match status" value="1"/>
</dbReference>
<name>A0ABR8PQ11_9CLOT</name>
<feature type="signal peptide" evidence="3">
    <location>
        <begin position="1"/>
        <end position="28"/>
    </location>
</feature>
<sequence>MKKGFSTMVAVIMAALLTIMSTSKTVEALATLSGDEIINITDTYFLQALRDKGVDTNNDGKISVSEMEKLQSLSIYDNTGQIADLSGIEYAKNITFLNLNVSSKIRNVNFVSNMLKLKSLGVYINDDTDNYTLDINQISNLTELGSLDLNRCGISDISVLKSLTSLISLSLMNNKITDISPLGGLINLYTVNLNYNNITDITPLKNLTGLSVANLSGNNISDAAKFDVLRISVEQMYKGQRKLGEVLPNGLLNGVLVSTDTNNIISLGDTERSENIIGLNQGSATIKLQYGDLTKTSTIKVDGIDADQPIEGSTDVTTEFYDKVALNSKGELWNLSGNGSNMVMNGVKKYVAYDAYEGDCTYLESRKLAIDNNNTLWAWAGDIYSTVSFQDNKREMENVKYVNTRYAVTYSGELWDYCKDDGKLLDNVKQVERINNYIKGRDVQIGTEVLKTDNTLWVRRDVNLQETSKAFAKVDDEVRELVSGGRFLKGGYIKNDGSYWQGNEGATGNIEFTKITDNVMSVIEEFIVKSDGTVMSPDNSKVVLTTGLKEVKDNQYLVDNNNTLWSWNSYSGAVKITDGFKEFTESGFMKVDGILYDYNNKPIDYIQNVFRYNVMNGEVKLGADNVLYSSGVKILTNVNKIYPYIYGSQRIYVARMDGSIWQVGDMVPTKLMDLSFDINHDGIVNMTDLAFAGSRYKATSTSGSYNSECDFNKDNIIDIYDIVTLARKL</sequence>
<dbReference type="InterPro" id="IPR018247">
    <property type="entry name" value="EF_Hand_1_Ca_BS"/>
</dbReference>
<gene>
    <name evidence="4" type="ORF">H9661_02650</name>
</gene>
<comment type="caution">
    <text evidence="4">The sequence shown here is derived from an EMBL/GenBank/DDBJ whole genome shotgun (WGS) entry which is preliminary data.</text>
</comment>
<organism evidence="4 5">
    <name type="scientific">Clostridium cibarium</name>
    <dbReference type="NCBI Taxonomy" id="2762247"/>
    <lineage>
        <taxon>Bacteria</taxon>
        <taxon>Bacillati</taxon>
        <taxon>Bacillota</taxon>
        <taxon>Clostridia</taxon>
        <taxon>Eubacteriales</taxon>
        <taxon>Clostridiaceae</taxon>
        <taxon>Clostridium</taxon>
    </lineage>
</organism>
<dbReference type="RefSeq" id="WP_191767653.1">
    <property type="nucleotide sequence ID" value="NZ_JACSRA010000003.1"/>
</dbReference>
<keyword evidence="1" id="KW-0433">Leucine-rich repeat</keyword>
<evidence type="ECO:0000256" key="3">
    <source>
        <dbReference type="SAM" id="SignalP"/>
    </source>
</evidence>
<dbReference type="PANTHER" id="PTHR46652:SF3">
    <property type="entry name" value="LEUCINE-RICH REPEAT-CONTAINING PROTEIN 9"/>
    <property type="match status" value="1"/>
</dbReference>
<dbReference type="InterPro" id="IPR002105">
    <property type="entry name" value="Dockerin_1_rpt"/>
</dbReference>
<dbReference type="PROSITE" id="PS00018">
    <property type="entry name" value="EF_HAND_1"/>
    <property type="match status" value="3"/>
</dbReference>
<proteinExistence type="predicted"/>
<keyword evidence="3" id="KW-0732">Signal</keyword>
<dbReference type="PANTHER" id="PTHR46652">
    <property type="entry name" value="LEUCINE-RICH REPEAT AND IQ DOMAIN-CONTAINING PROTEIN 1-RELATED"/>
    <property type="match status" value="1"/>
</dbReference>
<dbReference type="InterPro" id="IPR036439">
    <property type="entry name" value="Dockerin_dom_sf"/>
</dbReference>
<keyword evidence="5" id="KW-1185">Reference proteome</keyword>
<dbReference type="InterPro" id="IPR032675">
    <property type="entry name" value="LRR_dom_sf"/>
</dbReference>
<dbReference type="PROSITE" id="PS51450">
    <property type="entry name" value="LRR"/>
    <property type="match status" value="3"/>
</dbReference>
<protein>
    <submittedName>
        <fullName evidence="4">Leucine-rich repeat domain-containing protein</fullName>
    </submittedName>
</protein>
<evidence type="ECO:0000256" key="1">
    <source>
        <dbReference type="ARBA" id="ARBA00022614"/>
    </source>
</evidence>
<dbReference type="Pfam" id="PF00404">
    <property type="entry name" value="Dockerin_1"/>
    <property type="match status" value="1"/>
</dbReference>
<feature type="chain" id="PRO_5047249268" evidence="3">
    <location>
        <begin position="29"/>
        <end position="729"/>
    </location>
</feature>
<dbReference type="SUPFAM" id="SSF52058">
    <property type="entry name" value="L domain-like"/>
    <property type="match status" value="1"/>
</dbReference>
<dbReference type="Pfam" id="PF12799">
    <property type="entry name" value="LRR_4"/>
    <property type="match status" value="1"/>
</dbReference>
<evidence type="ECO:0000256" key="2">
    <source>
        <dbReference type="ARBA" id="ARBA00022737"/>
    </source>
</evidence>
<keyword evidence="2" id="KW-0677">Repeat</keyword>